<proteinExistence type="inferred from homology"/>
<comment type="function">
    <text evidence="8">Catalyzes the aldol cleavage of 4-hydroxy-4-methyl-2-oxoglutarate (HMG) into 2 molecules of pyruvate. Also contains a secondary oxaloacetate (OAA) decarboxylase activity due to the common pyruvate enolate transition state formed following C-C bond cleavage in the retro-aldol and decarboxylation reactions.</text>
</comment>
<evidence type="ECO:0000256" key="1">
    <source>
        <dbReference type="ARBA" id="ARBA00001342"/>
    </source>
</evidence>
<dbReference type="Gene3D" id="3.50.30.40">
    <property type="entry name" value="Ribonuclease E inhibitor RraA/RraA-like"/>
    <property type="match status" value="1"/>
</dbReference>
<comment type="catalytic activity">
    <reaction evidence="1">
        <text>4-hydroxy-4-methyl-2-oxoglutarate = 2 pyruvate</text>
        <dbReference type="Rhea" id="RHEA:22748"/>
        <dbReference type="ChEBI" id="CHEBI:15361"/>
        <dbReference type="ChEBI" id="CHEBI:58276"/>
        <dbReference type="EC" id="4.1.3.17"/>
    </reaction>
</comment>
<dbReference type="PANTHER" id="PTHR33254:SF4">
    <property type="entry name" value="4-HYDROXY-4-METHYL-2-OXOGLUTARATE ALDOLASE 3-RELATED"/>
    <property type="match status" value="1"/>
</dbReference>
<dbReference type="InterPro" id="IPR005493">
    <property type="entry name" value="RraA/RraA-like"/>
</dbReference>
<dbReference type="EMBL" id="CP104064">
    <property type="protein sequence ID" value="WAH37634.1"/>
    <property type="molecule type" value="Genomic_DNA"/>
</dbReference>
<evidence type="ECO:0000256" key="8">
    <source>
        <dbReference type="ARBA" id="ARBA00025046"/>
    </source>
</evidence>
<accession>A0ABY6Z5S6</accession>
<evidence type="ECO:0000256" key="12">
    <source>
        <dbReference type="ARBA" id="ARBA00047973"/>
    </source>
</evidence>
<evidence type="ECO:0000256" key="3">
    <source>
        <dbReference type="ARBA" id="ARBA00008621"/>
    </source>
</evidence>
<gene>
    <name evidence="13" type="ORF">NZD86_03645</name>
</gene>
<dbReference type="EC" id="4.1.1.112" evidence="6"/>
<comment type="subunit">
    <text evidence="4">Homotrimer.</text>
</comment>
<dbReference type="CDD" id="cd16841">
    <property type="entry name" value="RraA_family"/>
    <property type="match status" value="1"/>
</dbReference>
<evidence type="ECO:0000256" key="4">
    <source>
        <dbReference type="ARBA" id="ARBA00011233"/>
    </source>
</evidence>
<dbReference type="RefSeq" id="WP_268045143.1">
    <property type="nucleotide sequence ID" value="NZ_CP104064.1"/>
</dbReference>
<dbReference type="InterPro" id="IPR036704">
    <property type="entry name" value="RraA/RraA-like_sf"/>
</dbReference>
<sequence>MNNTLHDTTAVQVNSHLIEEVRAFSAATLHEASGQYGALPSEIKPISSGMSICGKATTVLSPPNDNLWLHRALYEAEPGDVLVVDVGLEFEAGYWGDIMTHAALERGLGGLVINGCVRDLAQIETLNFPIFARGICIHGTGKDHNAAGAINVPVRLGNAIIFPGDMIVGDRDGVVSIARSRIADVVQRAKEREEKENRILQQLEQGHSTLELYGW</sequence>
<comment type="similarity">
    <text evidence="3">Belongs to the class II aldolase/RraA-like family.</text>
</comment>
<dbReference type="NCBIfam" id="NF006731">
    <property type="entry name" value="PRK09262.1"/>
    <property type="match status" value="1"/>
</dbReference>
<dbReference type="EC" id="4.1.3.17" evidence="5"/>
<name>A0ABY6Z5S6_9BACL</name>
<comment type="catalytic activity">
    <reaction evidence="12">
        <text>oxaloacetate + H(+) = pyruvate + CO2</text>
        <dbReference type="Rhea" id="RHEA:15641"/>
        <dbReference type="ChEBI" id="CHEBI:15361"/>
        <dbReference type="ChEBI" id="CHEBI:15378"/>
        <dbReference type="ChEBI" id="CHEBI:16452"/>
        <dbReference type="ChEBI" id="CHEBI:16526"/>
        <dbReference type="EC" id="4.1.1.112"/>
    </reaction>
</comment>
<dbReference type="Proteomes" id="UP001164803">
    <property type="component" value="Chromosome"/>
</dbReference>
<evidence type="ECO:0000313" key="14">
    <source>
        <dbReference type="Proteomes" id="UP001164803"/>
    </source>
</evidence>
<protein>
    <recommendedName>
        <fullName evidence="7">Putative 4-hydroxy-4-methyl-2-oxoglutarate aldolase</fullName>
        <ecNumber evidence="6">4.1.1.112</ecNumber>
        <ecNumber evidence="5">4.1.3.17</ecNumber>
    </recommendedName>
    <alternativeName>
        <fullName evidence="11">Oxaloacetate decarboxylase</fullName>
    </alternativeName>
    <alternativeName>
        <fullName evidence="9">Regulator of ribonuclease activity homolog</fullName>
    </alternativeName>
    <alternativeName>
        <fullName evidence="10">RraA-like protein</fullName>
    </alternativeName>
</protein>
<evidence type="ECO:0000256" key="10">
    <source>
        <dbReference type="ARBA" id="ARBA00030169"/>
    </source>
</evidence>
<evidence type="ECO:0000256" key="5">
    <source>
        <dbReference type="ARBA" id="ARBA00012213"/>
    </source>
</evidence>
<evidence type="ECO:0000256" key="2">
    <source>
        <dbReference type="ARBA" id="ARBA00001968"/>
    </source>
</evidence>
<evidence type="ECO:0000256" key="11">
    <source>
        <dbReference type="ARBA" id="ARBA00032305"/>
    </source>
</evidence>
<evidence type="ECO:0000256" key="6">
    <source>
        <dbReference type="ARBA" id="ARBA00012947"/>
    </source>
</evidence>
<keyword evidence="14" id="KW-1185">Reference proteome</keyword>
<dbReference type="SUPFAM" id="SSF89562">
    <property type="entry name" value="RraA-like"/>
    <property type="match status" value="1"/>
</dbReference>
<reference evidence="13" key="1">
    <citation type="submission" date="2022-08" db="EMBL/GenBank/DDBJ databases">
        <title>Alicyclobacillus dauci DSM2870, complete genome.</title>
        <authorList>
            <person name="Wang Q."/>
            <person name="Cai R."/>
            <person name="Wang Z."/>
        </authorList>
    </citation>
    <scope>NUCLEOTIDE SEQUENCE</scope>
    <source>
        <strain evidence="13">DSM 28700</strain>
    </source>
</reference>
<evidence type="ECO:0000256" key="7">
    <source>
        <dbReference type="ARBA" id="ARBA00016549"/>
    </source>
</evidence>
<dbReference type="PANTHER" id="PTHR33254">
    <property type="entry name" value="4-HYDROXY-4-METHYL-2-OXOGLUTARATE ALDOLASE 3-RELATED"/>
    <property type="match status" value="1"/>
</dbReference>
<organism evidence="13 14">
    <name type="scientific">Alicyclobacillus dauci</name>
    <dbReference type="NCBI Taxonomy" id="1475485"/>
    <lineage>
        <taxon>Bacteria</taxon>
        <taxon>Bacillati</taxon>
        <taxon>Bacillota</taxon>
        <taxon>Bacilli</taxon>
        <taxon>Bacillales</taxon>
        <taxon>Alicyclobacillaceae</taxon>
        <taxon>Alicyclobacillus</taxon>
    </lineage>
</organism>
<evidence type="ECO:0000256" key="9">
    <source>
        <dbReference type="ARBA" id="ARBA00029596"/>
    </source>
</evidence>
<evidence type="ECO:0000313" key="13">
    <source>
        <dbReference type="EMBL" id="WAH37634.1"/>
    </source>
</evidence>
<comment type="cofactor">
    <cofactor evidence="2">
        <name>a divalent metal cation</name>
        <dbReference type="ChEBI" id="CHEBI:60240"/>
    </cofactor>
</comment>
<dbReference type="Pfam" id="PF03737">
    <property type="entry name" value="RraA-like"/>
    <property type="match status" value="1"/>
</dbReference>